<protein>
    <submittedName>
        <fullName evidence="2">Uncharacterized protein</fullName>
    </submittedName>
</protein>
<dbReference type="EMBL" id="UIVT01000001">
    <property type="protein sequence ID" value="SVP88474.1"/>
    <property type="molecule type" value="Genomic_DNA"/>
</dbReference>
<accession>A0A3B0MEX9</accession>
<keyword evidence="1" id="KW-0812">Transmembrane</keyword>
<dbReference type="EMBL" id="UIVS01000001">
    <property type="protein sequence ID" value="SVP89636.1"/>
    <property type="molecule type" value="Genomic_DNA"/>
</dbReference>
<sequence length="157" mass="17082">MLLGNIMEQVYNHTQDTATGVHANNLKNAYTQLKDKATALHGAANALGDAADGLKNAIGASDETAGTDTLRQALKQLDDDPSGTTATKVFEKFNAVVTAYNGLTDKGSLETQFTDLQTEYSNAIYVYKKYFLTWPSIATNWLNFLTFVIFLIVHAPG</sequence>
<evidence type="ECO:0000256" key="1">
    <source>
        <dbReference type="SAM" id="Phobius"/>
    </source>
</evidence>
<gene>
    <name evidence="2" type="ORF">TAT_000033800</name>
    <name evidence="3" type="ORF">TAV_000033300</name>
</gene>
<proteinExistence type="predicted"/>
<keyword evidence="1" id="KW-0472">Membrane</keyword>
<evidence type="ECO:0000313" key="3">
    <source>
        <dbReference type="EMBL" id="SVP89636.1"/>
    </source>
</evidence>
<evidence type="ECO:0000313" key="2">
    <source>
        <dbReference type="EMBL" id="SVP88474.1"/>
    </source>
</evidence>
<dbReference type="VEuPathDB" id="PiroplasmaDB:TA04790"/>
<keyword evidence="1" id="KW-1133">Transmembrane helix</keyword>
<feature type="transmembrane region" description="Helical" evidence="1">
    <location>
        <begin position="131"/>
        <end position="153"/>
    </location>
</feature>
<dbReference type="AlphaFoldDB" id="A0A3B0MEX9"/>
<name>A0A3B0MEX9_THEAN</name>
<reference evidence="2" key="1">
    <citation type="submission" date="2018-07" db="EMBL/GenBank/DDBJ databases">
        <authorList>
            <person name="Quirk P.G."/>
            <person name="Krulwich T.A."/>
        </authorList>
    </citation>
    <scope>NUCLEOTIDE SEQUENCE</scope>
    <source>
        <strain evidence="2">Anand</strain>
    </source>
</reference>
<organism evidence="2">
    <name type="scientific">Theileria annulata</name>
    <dbReference type="NCBI Taxonomy" id="5874"/>
    <lineage>
        <taxon>Eukaryota</taxon>
        <taxon>Sar</taxon>
        <taxon>Alveolata</taxon>
        <taxon>Apicomplexa</taxon>
        <taxon>Aconoidasida</taxon>
        <taxon>Piroplasmida</taxon>
        <taxon>Theileriidae</taxon>
        <taxon>Theileria</taxon>
    </lineage>
</organism>